<dbReference type="PANTHER" id="PTHR30258:SF2">
    <property type="entry name" value="COMG OPERON PROTEIN 1"/>
    <property type="match status" value="1"/>
</dbReference>
<reference evidence="4" key="1">
    <citation type="journal article" date="2015" name="Nature">
        <title>Complex archaea that bridge the gap between prokaryotes and eukaryotes.</title>
        <authorList>
            <person name="Spang A."/>
            <person name="Saw J.H."/>
            <person name="Jorgensen S.L."/>
            <person name="Zaremba-Niedzwiedzka K."/>
            <person name="Martijn J."/>
            <person name="Lind A.E."/>
            <person name="van Eijk R."/>
            <person name="Schleper C."/>
            <person name="Guy L."/>
            <person name="Ettema T.J."/>
        </authorList>
    </citation>
    <scope>NUCLEOTIDE SEQUENCE</scope>
</reference>
<dbReference type="AlphaFoldDB" id="A0A0F8W764"/>
<evidence type="ECO:0000259" key="3">
    <source>
        <dbReference type="Pfam" id="PF00437"/>
    </source>
</evidence>
<keyword evidence="2" id="KW-0067">ATP-binding</keyword>
<feature type="non-terminal residue" evidence="4">
    <location>
        <position position="1"/>
    </location>
</feature>
<dbReference type="Pfam" id="PF00437">
    <property type="entry name" value="T2SSE"/>
    <property type="match status" value="1"/>
</dbReference>
<evidence type="ECO:0000256" key="1">
    <source>
        <dbReference type="ARBA" id="ARBA00022741"/>
    </source>
</evidence>
<organism evidence="4">
    <name type="scientific">marine sediment metagenome</name>
    <dbReference type="NCBI Taxonomy" id="412755"/>
    <lineage>
        <taxon>unclassified sequences</taxon>
        <taxon>metagenomes</taxon>
        <taxon>ecological metagenomes</taxon>
    </lineage>
</organism>
<dbReference type="GO" id="GO:0016887">
    <property type="term" value="F:ATP hydrolysis activity"/>
    <property type="evidence" value="ECO:0007669"/>
    <property type="project" value="TreeGrafter"/>
</dbReference>
<dbReference type="Gene3D" id="3.30.450.90">
    <property type="match status" value="1"/>
</dbReference>
<sequence length="345" mass="37441">GRVRMRYDGVLRETDPPPAGLMPKAVNRFKIMAGMDVTERRLPQDGRIQAMVNGKDIDMRVNALPVYHGQRLVVRFLVRQKVSLDLAKVGLDDEGLKKVRRICHLPSGLVIANGPVGSGKTTLLYCMLNEINEPARCILTVEDPVEYLIDGIAQVQVNPQIGLTYARAVRSMLRQAPNVIMVGELRDLEIIELCAMVAITGHLLFSTIHCDSGVEAIRRLLDVGLEPHTVNSALAAVVSIRLVRTLCGKCKRPAEPDRNIMPPQAVELLSSLPEASFHAPVGCDACGRSGFRGRTALFEILVVDDTIRGALSEPTDMAAVARAAREGGMKSLLTDGIEKAAAGLT</sequence>
<dbReference type="GO" id="GO:0005524">
    <property type="term" value="F:ATP binding"/>
    <property type="evidence" value="ECO:0007669"/>
    <property type="project" value="UniProtKB-KW"/>
</dbReference>
<protein>
    <recommendedName>
        <fullName evidence="3">Bacterial type II secretion system protein E domain-containing protein</fullName>
    </recommendedName>
</protein>
<feature type="domain" description="Bacterial type II secretion system protein E" evidence="3">
    <location>
        <begin position="2"/>
        <end position="345"/>
    </location>
</feature>
<proteinExistence type="predicted"/>
<dbReference type="CDD" id="cd01129">
    <property type="entry name" value="PulE-GspE-like"/>
    <property type="match status" value="1"/>
</dbReference>
<dbReference type="EMBL" id="LAZR01066920">
    <property type="protein sequence ID" value="KKK52637.1"/>
    <property type="molecule type" value="Genomic_DNA"/>
</dbReference>
<accession>A0A0F8W764</accession>
<gene>
    <name evidence="4" type="ORF">LCGC14_3102900</name>
</gene>
<dbReference type="InterPro" id="IPR027417">
    <property type="entry name" value="P-loop_NTPase"/>
</dbReference>
<dbReference type="PANTHER" id="PTHR30258">
    <property type="entry name" value="TYPE II SECRETION SYSTEM PROTEIN GSPE-RELATED"/>
    <property type="match status" value="1"/>
</dbReference>
<name>A0A0F8W764_9ZZZZ</name>
<dbReference type="InterPro" id="IPR001482">
    <property type="entry name" value="T2SS/T4SS_dom"/>
</dbReference>
<dbReference type="Gene3D" id="3.40.50.300">
    <property type="entry name" value="P-loop containing nucleotide triphosphate hydrolases"/>
    <property type="match status" value="1"/>
</dbReference>
<comment type="caution">
    <text evidence="4">The sequence shown here is derived from an EMBL/GenBank/DDBJ whole genome shotgun (WGS) entry which is preliminary data.</text>
</comment>
<dbReference type="SUPFAM" id="SSF52540">
    <property type="entry name" value="P-loop containing nucleoside triphosphate hydrolases"/>
    <property type="match status" value="1"/>
</dbReference>
<keyword evidence="1" id="KW-0547">Nucleotide-binding</keyword>
<dbReference type="GO" id="GO:0005886">
    <property type="term" value="C:plasma membrane"/>
    <property type="evidence" value="ECO:0007669"/>
    <property type="project" value="TreeGrafter"/>
</dbReference>
<evidence type="ECO:0000256" key="2">
    <source>
        <dbReference type="ARBA" id="ARBA00022840"/>
    </source>
</evidence>
<feature type="non-terminal residue" evidence="4">
    <location>
        <position position="345"/>
    </location>
</feature>
<evidence type="ECO:0000313" key="4">
    <source>
        <dbReference type="EMBL" id="KKK52637.1"/>
    </source>
</evidence>